<dbReference type="PANTHER" id="PTHR30106:SF2">
    <property type="entry name" value="UPF0324 INNER MEMBRANE PROTEIN YEIH"/>
    <property type="match status" value="1"/>
</dbReference>
<dbReference type="EMBL" id="CP012332">
    <property type="protein sequence ID" value="AKU92887.1"/>
    <property type="molecule type" value="Genomic_DNA"/>
</dbReference>
<feature type="transmembrane region" description="Helical" evidence="7">
    <location>
        <begin position="50"/>
        <end position="69"/>
    </location>
</feature>
<keyword evidence="3" id="KW-1003">Cell membrane</keyword>
<dbReference type="KEGG" id="vin:AKJ08_3274"/>
<evidence type="ECO:0000256" key="1">
    <source>
        <dbReference type="ARBA" id="ARBA00004651"/>
    </source>
</evidence>
<dbReference type="InterPro" id="IPR018383">
    <property type="entry name" value="UPF0324_pro"/>
</dbReference>
<feature type="transmembrane region" description="Helical" evidence="7">
    <location>
        <begin position="297"/>
        <end position="315"/>
    </location>
</feature>
<sequence length="348" mass="35219">MSISTAARAPMSSRLARLLPGVALCTAISLVSFALQKVETAYLGHPLVEGLVAAILIGMCVRTFVRLPARFDAGIDFTAKQILEVAIVILGASVDLPVLFAAGPALAVGIVAVVGLGIASGTLIGRALGLHPKHALLVACGNSICGNSAIAAVAPVIGARKDHVASAIAFTAILGVAVVVGLPLLAPVLGFDHYEYGVLAGMTVYAVPQVLAAAFPVSPLSGEVGTLVKLVRVLLLGPLVLAFSLIFRDRSAGTKGRIQLGKLVPWFIVGFLALAALRSAGVIPASMAAPMRELSGLLTLGAMAGLGLGVDLRALRSVGKPLLLTVGGSLAVLVTASALLIKVLALHG</sequence>
<evidence type="ECO:0000256" key="7">
    <source>
        <dbReference type="SAM" id="Phobius"/>
    </source>
</evidence>
<feature type="transmembrane region" description="Helical" evidence="7">
    <location>
        <begin position="198"/>
        <end position="218"/>
    </location>
</feature>
<evidence type="ECO:0000313" key="8">
    <source>
        <dbReference type="EMBL" id="AKU92887.1"/>
    </source>
</evidence>
<evidence type="ECO:0000256" key="2">
    <source>
        <dbReference type="ARBA" id="ARBA00007977"/>
    </source>
</evidence>
<evidence type="ECO:0000256" key="4">
    <source>
        <dbReference type="ARBA" id="ARBA00022692"/>
    </source>
</evidence>
<protein>
    <submittedName>
        <fullName evidence="8">Putative membrane protein YeiH</fullName>
    </submittedName>
</protein>
<evidence type="ECO:0000256" key="6">
    <source>
        <dbReference type="ARBA" id="ARBA00023136"/>
    </source>
</evidence>
<keyword evidence="6 7" id="KW-0472">Membrane</keyword>
<dbReference type="Pfam" id="PF03601">
    <property type="entry name" value="Cons_hypoth698"/>
    <property type="match status" value="1"/>
</dbReference>
<dbReference type="PATRIC" id="fig|1391653.3.peg.3421"/>
<comment type="subcellular location">
    <subcellularLocation>
        <location evidence="1">Cell membrane</location>
        <topology evidence="1">Multi-pass membrane protein</topology>
    </subcellularLocation>
</comment>
<keyword evidence="9" id="KW-1185">Reference proteome</keyword>
<organism evidence="8 9">
    <name type="scientific">Vulgatibacter incomptus</name>
    <dbReference type="NCBI Taxonomy" id="1391653"/>
    <lineage>
        <taxon>Bacteria</taxon>
        <taxon>Pseudomonadati</taxon>
        <taxon>Myxococcota</taxon>
        <taxon>Myxococcia</taxon>
        <taxon>Myxococcales</taxon>
        <taxon>Cystobacterineae</taxon>
        <taxon>Vulgatibacteraceae</taxon>
        <taxon>Vulgatibacter</taxon>
    </lineage>
</organism>
<dbReference type="PANTHER" id="PTHR30106">
    <property type="entry name" value="INNER MEMBRANE PROTEIN YEIH-RELATED"/>
    <property type="match status" value="1"/>
</dbReference>
<reference evidence="8 9" key="1">
    <citation type="submission" date="2015-08" db="EMBL/GenBank/DDBJ databases">
        <authorList>
            <person name="Babu N.S."/>
            <person name="Beckwith C.J."/>
            <person name="Beseler K.G."/>
            <person name="Brison A."/>
            <person name="Carone J.V."/>
            <person name="Caskin T.P."/>
            <person name="Diamond M."/>
            <person name="Durham M.E."/>
            <person name="Foxe J.M."/>
            <person name="Go M."/>
            <person name="Henderson B.A."/>
            <person name="Jones I.B."/>
            <person name="McGettigan J.A."/>
            <person name="Micheletti S.J."/>
            <person name="Nasrallah M.E."/>
            <person name="Ortiz D."/>
            <person name="Piller C.R."/>
            <person name="Privatt S.R."/>
            <person name="Schneider S.L."/>
            <person name="Sharp S."/>
            <person name="Smith T.C."/>
            <person name="Stanton J.D."/>
            <person name="Ullery H.E."/>
            <person name="Wilson R.J."/>
            <person name="Serrano M.G."/>
            <person name="Buck G."/>
            <person name="Lee V."/>
            <person name="Wang Y."/>
            <person name="Carvalho R."/>
            <person name="Voegtly L."/>
            <person name="Shi R."/>
            <person name="Duckworth R."/>
            <person name="Johnson A."/>
            <person name="Loviza R."/>
            <person name="Walstead R."/>
            <person name="Shah Z."/>
            <person name="Kiflezghi M."/>
            <person name="Wade K."/>
            <person name="Ball S.L."/>
            <person name="Bradley K.W."/>
            <person name="Asai D.J."/>
            <person name="Bowman C.A."/>
            <person name="Russell D.A."/>
            <person name="Pope W.H."/>
            <person name="Jacobs-Sera D."/>
            <person name="Hendrix R.W."/>
            <person name="Hatfull G.F."/>
        </authorList>
    </citation>
    <scope>NUCLEOTIDE SEQUENCE [LARGE SCALE GENOMIC DNA]</scope>
    <source>
        <strain evidence="8 9">DSM 27710</strain>
    </source>
</reference>
<keyword evidence="5 7" id="KW-1133">Transmembrane helix</keyword>
<feature type="transmembrane region" description="Helical" evidence="7">
    <location>
        <begin position="260"/>
        <end position="277"/>
    </location>
</feature>
<dbReference type="AlphaFoldDB" id="A0A0K1PHA1"/>
<feature type="transmembrane region" description="Helical" evidence="7">
    <location>
        <begin position="106"/>
        <end position="124"/>
    </location>
</feature>
<feature type="transmembrane region" description="Helical" evidence="7">
    <location>
        <begin position="164"/>
        <end position="186"/>
    </location>
</feature>
<dbReference type="RefSeq" id="WP_205624744.1">
    <property type="nucleotide sequence ID" value="NZ_CP012332.1"/>
</dbReference>
<evidence type="ECO:0000256" key="5">
    <source>
        <dbReference type="ARBA" id="ARBA00022989"/>
    </source>
</evidence>
<gene>
    <name evidence="8" type="ORF">AKJ08_3274</name>
</gene>
<evidence type="ECO:0000256" key="3">
    <source>
        <dbReference type="ARBA" id="ARBA00022475"/>
    </source>
</evidence>
<feature type="transmembrane region" description="Helical" evidence="7">
    <location>
        <begin position="230"/>
        <end position="248"/>
    </location>
</feature>
<accession>A0A0K1PHA1</accession>
<feature type="transmembrane region" description="Helical" evidence="7">
    <location>
        <begin position="81"/>
        <end position="100"/>
    </location>
</feature>
<dbReference type="STRING" id="1391653.AKJ08_3274"/>
<comment type="similarity">
    <text evidence="2">Belongs to the UPF0324 family.</text>
</comment>
<keyword evidence="4 7" id="KW-0812">Transmembrane</keyword>
<feature type="transmembrane region" description="Helical" evidence="7">
    <location>
        <begin position="322"/>
        <end position="345"/>
    </location>
</feature>
<name>A0A0K1PHA1_9BACT</name>
<proteinExistence type="inferred from homology"/>
<feature type="transmembrane region" description="Helical" evidence="7">
    <location>
        <begin position="136"/>
        <end position="158"/>
    </location>
</feature>
<dbReference type="GO" id="GO:0005886">
    <property type="term" value="C:plasma membrane"/>
    <property type="evidence" value="ECO:0007669"/>
    <property type="project" value="UniProtKB-SubCell"/>
</dbReference>
<evidence type="ECO:0000313" key="9">
    <source>
        <dbReference type="Proteomes" id="UP000055590"/>
    </source>
</evidence>
<dbReference type="Proteomes" id="UP000055590">
    <property type="component" value="Chromosome"/>
</dbReference>